<gene>
    <name evidence="5" type="ORF">SLS56_009451</name>
</gene>
<keyword evidence="4" id="KW-0349">Heme</keyword>
<keyword evidence="4" id="KW-0223">Dioxygenase</keyword>
<protein>
    <recommendedName>
        <fullName evidence="4">Indoleamine 2,3-dioxygenase</fullName>
        <ecNumber evidence="4">1.13.11.52</ecNumber>
    </recommendedName>
</protein>
<comment type="similarity">
    <text evidence="1 4">Belongs to the indoleamine 2,3-dioxygenase family.</text>
</comment>
<comment type="caution">
    <text evidence="5">The sequence shown here is derived from an EMBL/GenBank/DDBJ whole genome shotgun (WGS) entry which is preliminary data.</text>
</comment>
<dbReference type="Proteomes" id="UP001521116">
    <property type="component" value="Unassembled WGS sequence"/>
</dbReference>
<evidence type="ECO:0000256" key="2">
    <source>
        <dbReference type="ARBA" id="ARBA00022723"/>
    </source>
</evidence>
<dbReference type="EC" id="1.13.11.52" evidence="4"/>
<dbReference type="InterPro" id="IPR037217">
    <property type="entry name" value="Trp/Indoleamine_2_3_dOase-like"/>
</dbReference>
<evidence type="ECO:0000256" key="4">
    <source>
        <dbReference type="RuleBase" id="RU369119"/>
    </source>
</evidence>
<evidence type="ECO:0000313" key="6">
    <source>
        <dbReference type="Proteomes" id="UP001521116"/>
    </source>
</evidence>
<dbReference type="SUPFAM" id="SSF140959">
    <property type="entry name" value="Indolic compounds 2,3-dioxygenase-like"/>
    <property type="match status" value="1"/>
</dbReference>
<keyword evidence="4" id="KW-0560">Oxidoreductase</keyword>
<keyword evidence="3 4" id="KW-0408">Iron</keyword>
<evidence type="ECO:0000256" key="1">
    <source>
        <dbReference type="ARBA" id="ARBA00007119"/>
    </source>
</evidence>
<comment type="function">
    <text evidence="4">Produces N-formyl-kynurenine through the oxidation of tryptophan.</text>
</comment>
<dbReference type="PANTHER" id="PTHR28657:SF11">
    <property type="entry name" value="INDOLEAMINE 2,3-DIOXYGENASE"/>
    <property type="match status" value="1"/>
</dbReference>
<accession>A0ABR3SHC9</accession>
<proteinExistence type="inferred from homology"/>
<reference evidence="5 6" key="1">
    <citation type="submission" date="2024-02" db="EMBL/GenBank/DDBJ databases">
        <title>De novo assembly and annotation of 12 fungi associated with fruit tree decline syndrome in Ontario, Canada.</title>
        <authorList>
            <person name="Sulman M."/>
            <person name="Ellouze W."/>
            <person name="Ilyukhin E."/>
        </authorList>
    </citation>
    <scope>NUCLEOTIDE SEQUENCE [LARGE SCALE GENOMIC DNA]</scope>
    <source>
        <strain evidence="5 6">M1-105</strain>
    </source>
</reference>
<evidence type="ECO:0000256" key="3">
    <source>
        <dbReference type="ARBA" id="ARBA00023004"/>
    </source>
</evidence>
<dbReference type="InterPro" id="IPR000898">
    <property type="entry name" value="Indolamine_dOase"/>
</dbReference>
<evidence type="ECO:0000313" key="5">
    <source>
        <dbReference type="EMBL" id="KAL1620840.1"/>
    </source>
</evidence>
<dbReference type="Gene3D" id="1.20.58.480">
    <property type="match status" value="1"/>
</dbReference>
<sequence length="490" mass="55336">MMTIKNRLDEQELIHLTMLAHQNYGITANFQKLLWAILSYLKTVWFAFLAGTTLVPSKVAKPGFYEEPKGQSSAESDDILARIKEIKDDNEAAALLQNMIETDGAGSWPPKVSSNVSSWPAALRPYHEIWFEMSPQLSVPEVSLDDEVNNKLRKQFRDRMTKLLNERVDIAAVEALLSAVDAGNQSAIPRDVYNGWATIPAVKVAQLEKTIEYPSALIFPWPFFNRYYGFDNLAGNVMSNFIYNWKPDHGIVYKINEGRTEEIMRAEFYFTYMFIETERLALPIYLEIALSLRAHRAGDRTALLASLHRLNTSLRVVMKVFYDNMVAHKLSRDAWQPYVQGFHAYGAGAPGPDGAHTESDGVSANQLPFFHAVDALLGLGTYLTAGEMASAVPVAQRRFSDEVRRQGLRQEVREAGDDEVEALLGGIAKQLRVWRAAHRVRIVPYFDRPAPERMLMTAGKSLLETKGVQNIKGALEYVDKLLRERMYETA</sequence>
<keyword evidence="2 4" id="KW-0479">Metal-binding</keyword>
<organism evidence="5 6">
    <name type="scientific">Neofusicoccum ribis</name>
    <dbReference type="NCBI Taxonomy" id="45134"/>
    <lineage>
        <taxon>Eukaryota</taxon>
        <taxon>Fungi</taxon>
        <taxon>Dikarya</taxon>
        <taxon>Ascomycota</taxon>
        <taxon>Pezizomycotina</taxon>
        <taxon>Dothideomycetes</taxon>
        <taxon>Dothideomycetes incertae sedis</taxon>
        <taxon>Botryosphaeriales</taxon>
        <taxon>Botryosphaeriaceae</taxon>
        <taxon>Neofusicoccum</taxon>
    </lineage>
</organism>
<comment type="catalytic activity">
    <reaction evidence="4">
        <text>L-tryptophan + O2 = N-formyl-L-kynurenine</text>
        <dbReference type="Rhea" id="RHEA:24536"/>
        <dbReference type="ChEBI" id="CHEBI:15379"/>
        <dbReference type="ChEBI" id="CHEBI:57912"/>
        <dbReference type="ChEBI" id="CHEBI:58629"/>
    </reaction>
</comment>
<dbReference type="EMBL" id="JAJVDC020000160">
    <property type="protein sequence ID" value="KAL1620840.1"/>
    <property type="molecule type" value="Genomic_DNA"/>
</dbReference>
<dbReference type="PANTHER" id="PTHR28657">
    <property type="entry name" value="INDOLEAMINE 2,3-DIOXYGENASE"/>
    <property type="match status" value="1"/>
</dbReference>
<keyword evidence="6" id="KW-1185">Reference proteome</keyword>
<name>A0ABR3SHC9_9PEZI</name>